<evidence type="ECO:0000313" key="4">
    <source>
        <dbReference type="EMBL" id="CUC10401.1"/>
    </source>
</evidence>
<dbReference type="VEuPathDB" id="CryptoDB:Cvel_8540"/>
<feature type="chain" id="PRO_5005508177" evidence="3">
    <location>
        <begin position="26"/>
        <end position="557"/>
    </location>
</feature>
<name>A0A0K6S9R3_9ALVE</name>
<feature type="transmembrane region" description="Helical" evidence="2">
    <location>
        <begin position="396"/>
        <end position="419"/>
    </location>
</feature>
<dbReference type="EMBL" id="CDMZ01003861">
    <property type="protein sequence ID" value="CUC10401.1"/>
    <property type="molecule type" value="Genomic_DNA"/>
</dbReference>
<keyword evidence="2" id="KW-0472">Membrane</keyword>
<evidence type="ECO:0000256" key="2">
    <source>
        <dbReference type="SAM" id="Phobius"/>
    </source>
</evidence>
<accession>A0A0K6S9R3</accession>
<keyword evidence="2" id="KW-0812">Transmembrane</keyword>
<feature type="signal peptide" evidence="3">
    <location>
        <begin position="1"/>
        <end position="25"/>
    </location>
</feature>
<evidence type="ECO:0000256" key="3">
    <source>
        <dbReference type="SAM" id="SignalP"/>
    </source>
</evidence>
<gene>
    <name evidence="4" type="ORF">Cvel_8540.t1</name>
</gene>
<organism evidence="4">
    <name type="scientific">Chromera velia CCMP2878</name>
    <dbReference type="NCBI Taxonomy" id="1169474"/>
    <lineage>
        <taxon>Eukaryota</taxon>
        <taxon>Sar</taxon>
        <taxon>Alveolata</taxon>
        <taxon>Colpodellida</taxon>
        <taxon>Chromeraceae</taxon>
        <taxon>Chromera</taxon>
    </lineage>
</organism>
<protein>
    <submittedName>
        <fullName evidence="4">Uncharacterized protein</fullName>
    </submittedName>
</protein>
<dbReference type="AlphaFoldDB" id="A0A0K6S9R3"/>
<dbReference type="PhylomeDB" id="A0A0K6S9R3"/>
<feature type="region of interest" description="Disordered" evidence="1">
    <location>
        <begin position="284"/>
        <end position="307"/>
    </location>
</feature>
<proteinExistence type="predicted"/>
<reference evidence="4" key="1">
    <citation type="submission" date="2014-11" db="EMBL/GenBank/DDBJ databases">
        <title>Molecular phylogeny of cliff fern family Woodsiaceae with morphological implications.</title>
        <authorList>
            <person name="Shao Y.-Z."/>
            <person name="Wei R."/>
            <person name="Zhang X.-C."/>
        </authorList>
    </citation>
    <scope>NUCLEOTIDE SEQUENCE</scope>
</reference>
<evidence type="ECO:0000256" key="1">
    <source>
        <dbReference type="SAM" id="MobiDB-lite"/>
    </source>
</evidence>
<feature type="transmembrane region" description="Helical" evidence="2">
    <location>
        <begin position="440"/>
        <end position="459"/>
    </location>
</feature>
<keyword evidence="2" id="KW-1133">Transmembrane helix</keyword>
<keyword evidence="3" id="KW-0732">Signal</keyword>
<feature type="transmembrane region" description="Helical" evidence="2">
    <location>
        <begin position="370"/>
        <end position="390"/>
    </location>
</feature>
<sequence>MTFQAFGVFLLSAVCVLGATDEGRARPIPPSSPMKPIAQTRKPAKKIADMVSKYEGREVMPRADKRVYMSTKKDIAVMSPREAAKAADSLPMLETIYETVEQRSGVKALDDSILPESVSAKLDSIESSKEVSEEQMMAIQEKTGGRWKQMCSKFRRFKEKVVEWFKKKYKIIVHAFHMLGVNWRRDKLGRKMTRALYEDPTDAVAKCYIVLVRAPQVRAEDFDLLELCKLMVDSMCGVLPGEMAVKPSPADVTSFLDEQQGRALLGSSVLSSAVSVFPHSFVESADNKDTAEPEPEPTPSSEDAAGDGQCALPAFSGDAVSADAYHLWFGEPDDEAVRTVKQCQQKLITKTFGPMEKQIDALVWKRRKSMALLGLKFLVVAGAVVAGILIPPALGVGIFAAAGIGIALNAGVFAINTGIEALRQGDNVNFSRLLRFGKGSAGVFVISIASALVGVPGLGDVASALNSGQAAVEDEQYWKKVREMEGCDLMSAPLVSPLDADSAQSPACSKPMPKSLRDFMTELNECGNEEHQDQEHCYRLGTVENWGGKVPEAIAEF</sequence>